<dbReference type="Proteomes" id="UP001054889">
    <property type="component" value="Unassembled WGS sequence"/>
</dbReference>
<feature type="region of interest" description="Disordered" evidence="1">
    <location>
        <begin position="1"/>
        <end position="91"/>
    </location>
</feature>
<sequence length="178" mass="20211">MKGCAAKTKSKGAPTRPPLKEWAPRVNGEGEVSGGFGEGGNPAAAKNRMPKDHVKWILAQKPLAPPPRYAALKKSNPDLTPRPGEEVDDEEKRTLYSLAKAFYEMEERFPKLQEWVREEMKAKGYVEVSDEWLRDKAELNEMIDKEWPKIQAKLDAIVLKQTSHCEDDENDCDQEDED</sequence>
<reference evidence="2" key="1">
    <citation type="journal article" date="2018" name="DNA Res.">
        <title>Multiple hybrid de novo genome assembly of finger millet, an orphan allotetraploid crop.</title>
        <authorList>
            <person name="Hatakeyama M."/>
            <person name="Aluri S."/>
            <person name="Balachadran M.T."/>
            <person name="Sivarajan S.R."/>
            <person name="Patrignani A."/>
            <person name="Gruter S."/>
            <person name="Poveda L."/>
            <person name="Shimizu-Inatsugi R."/>
            <person name="Baeten J."/>
            <person name="Francoijs K.J."/>
            <person name="Nataraja K.N."/>
            <person name="Reddy Y.A.N."/>
            <person name="Phadnis S."/>
            <person name="Ravikumar R.L."/>
            <person name="Schlapbach R."/>
            <person name="Sreeman S.M."/>
            <person name="Shimizu K.K."/>
        </authorList>
    </citation>
    <scope>NUCLEOTIDE SEQUENCE</scope>
</reference>
<comment type="caution">
    <text evidence="2">The sequence shown here is derived from an EMBL/GenBank/DDBJ whole genome shotgun (WGS) entry which is preliminary data.</text>
</comment>
<reference evidence="2" key="2">
    <citation type="submission" date="2021-12" db="EMBL/GenBank/DDBJ databases">
        <title>Resequencing data analysis of finger millet.</title>
        <authorList>
            <person name="Hatakeyama M."/>
            <person name="Aluri S."/>
            <person name="Balachadran M.T."/>
            <person name="Sivarajan S.R."/>
            <person name="Poveda L."/>
            <person name="Shimizu-Inatsugi R."/>
            <person name="Schlapbach R."/>
            <person name="Sreeman S.M."/>
            <person name="Shimizu K.K."/>
        </authorList>
    </citation>
    <scope>NUCLEOTIDE SEQUENCE</scope>
</reference>
<accession>A0AAV5D3M3</accession>
<proteinExistence type="predicted"/>
<keyword evidence="3" id="KW-1185">Reference proteome</keyword>
<evidence type="ECO:0000256" key="1">
    <source>
        <dbReference type="SAM" id="MobiDB-lite"/>
    </source>
</evidence>
<dbReference type="AlphaFoldDB" id="A0AAV5D3M3"/>
<organism evidence="2 3">
    <name type="scientific">Eleusine coracana subsp. coracana</name>
    <dbReference type="NCBI Taxonomy" id="191504"/>
    <lineage>
        <taxon>Eukaryota</taxon>
        <taxon>Viridiplantae</taxon>
        <taxon>Streptophyta</taxon>
        <taxon>Embryophyta</taxon>
        <taxon>Tracheophyta</taxon>
        <taxon>Spermatophyta</taxon>
        <taxon>Magnoliopsida</taxon>
        <taxon>Liliopsida</taxon>
        <taxon>Poales</taxon>
        <taxon>Poaceae</taxon>
        <taxon>PACMAD clade</taxon>
        <taxon>Chloridoideae</taxon>
        <taxon>Cynodonteae</taxon>
        <taxon>Eleusininae</taxon>
        <taxon>Eleusine</taxon>
    </lineage>
</organism>
<gene>
    <name evidence="2" type="primary">ga22424</name>
    <name evidence="2" type="ORF">PR202_ga22424</name>
</gene>
<protein>
    <submittedName>
        <fullName evidence="2">Uncharacterized protein</fullName>
    </submittedName>
</protein>
<evidence type="ECO:0000313" key="3">
    <source>
        <dbReference type="Proteomes" id="UP001054889"/>
    </source>
</evidence>
<evidence type="ECO:0000313" key="2">
    <source>
        <dbReference type="EMBL" id="GJN04849.1"/>
    </source>
</evidence>
<feature type="compositionally biased region" description="Gly residues" evidence="1">
    <location>
        <begin position="31"/>
        <end position="40"/>
    </location>
</feature>
<dbReference type="PANTHER" id="PTHR35166:SF20">
    <property type="entry name" value="EXPRESSED PROTEIN"/>
    <property type="match status" value="1"/>
</dbReference>
<dbReference type="EMBL" id="BQKI01000011">
    <property type="protein sequence ID" value="GJN04849.1"/>
    <property type="molecule type" value="Genomic_DNA"/>
</dbReference>
<dbReference type="PANTHER" id="PTHR35166">
    <property type="entry name" value="OS05G0193700 PROTEIN-RELATED"/>
    <property type="match status" value="1"/>
</dbReference>
<name>A0AAV5D3M3_ELECO</name>